<dbReference type="PANTHER" id="PTHR12993">
    <property type="entry name" value="N-ACETYLGLUCOSAMINYL-PHOSPHATIDYLINOSITOL DE-N-ACETYLASE-RELATED"/>
    <property type="match status" value="1"/>
</dbReference>
<evidence type="ECO:0000256" key="1">
    <source>
        <dbReference type="ARBA" id="ARBA00006066"/>
    </source>
</evidence>
<dbReference type="SUPFAM" id="SSF102588">
    <property type="entry name" value="LmbE-like"/>
    <property type="match status" value="1"/>
</dbReference>
<keyword evidence="3" id="KW-1133">Transmembrane helix</keyword>
<feature type="transmembrane region" description="Helical" evidence="3">
    <location>
        <begin position="42"/>
        <end position="60"/>
    </location>
</feature>
<comment type="similarity">
    <text evidence="1">Belongs to the PIGL family.</text>
</comment>
<name>A0A1Y1LIC2_PHOPY</name>
<dbReference type="EMBL" id="GEZM01054794">
    <property type="protein sequence ID" value="JAV73394.1"/>
    <property type="molecule type" value="Transcribed_RNA"/>
</dbReference>
<dbReference type="GO" id="GO:0006506">
    <property type="term" value="P:GPI anchor biosynthetic process"/>
    <property type="evidence" value="ECO:0007669"/>
    <property type="project" value="UniProtKB-UniPathway"/>
</dbReference>
<dbReference type="EC" id="3.5.1.89" evidence="2"/>
<dbReference type="AlphaFoldDB" id="A0A1Y1LIC2"/>
<proteinExistence type="inferred from homology"/>
<dbReference type="InterPro" id="IPR024078">
    <property type="entry name" value="LmbE-like_dom_sf"/>
</dbReference>
<keyword evidence="3" id="KW-0812">Transmembrane</keyword>
<dbReference type="Pfam" id="PF02585">
    <property type="entry name" value="PIG-L"/>
    <property type="match status" value="1"/>
</dbReference>
<sequence length="300" mass="35213">MQNELAVHLSDSWSSILSTTTTLCSDQFENLSDYTRNASKQFLLAFLIYCTLCVSIYIATFKWKWPLFASDFDEPKRILIVTAHPDDECMFFGPTILNVVRNRKSLVYLMCLSTGANYGMGRTRKRELYDACDILGIEHGHIIIRNHSNLPDAQGARWPTELLSRMILDQIERYDIDTLVTFDKYGISRHINHCSIYYAIAYLSIEKNLPKDCKVYVLETINVLRKYSLIFEIPFSYLLSRRRFILSYADRNVLVSAMRKHKSQMVWFRYLYLTFSRYFIINTLQEMDLEDIELELAVDD</sequence>
<protein>
    <recommendedName>
        <fullName evidence="2">N-acetylglucosaminylphosphatidylinositol deacetylase</fullName>
        <ecNumber evidence="2">3.5.1.89</ecNumber>
    </recommendedName>
</protein>
<dbReference type="GO" id="GO:0000225">
    <property type="term" value="F:N-acetylglucosaminylphosphatidylinositol deacetylase activity"/>
    <property type="evidence" value="ECO:0007669"/>
    <property type="project" value="UniProtKB-EC"/>
</dbReference>
<dbReference type="InterPro" id="IPR003737">
    <property type="entry name" value="GlcNAc_PI_deacetylase-related"/>
</dbReference>
<evidence type="ECO:0000313" key="4">
    <source>
        <dbReference type="EMBL" id="JAV73394.1"/>
    </source>
</evidence>
<accession>A0A1Y1LIC2</accession>
<evidence type="ECO:0000256" key="3">
    <source>
        <dbReference type="SAM" id="Phobius"/>
    </source>
</evidence>
<dbReference type="PANTHER" id="PTHR12993:SF11">
    <property type="entry name" value="N-ACETYLGLUCOSAMINYL-PHOSPHATIDYLINOSITOL DE-N-ACETYLASE"/>
    <property type="match status" value="1"/>
</dbReference>
<reference evidence="4" key="1">
    <citation type="journal article" date="2016" name="Sci. Rep.">
        <title>Molecular characterization of firefly nuptial gifts: a multi-omics approach sheds light on postcopulatory sexual selection.</title>
        <authorList>
            <person name="Al-Wathiqui N."/>
            <person name="Fallon T.R."/>
            <person name="South A."/>
            <person name="Weng J.K."/>
            <person name="Lewis S.M."/>
        </authorList>
    </citation>
    <scope>NUCLEOTIDE SEQUENCE</scope>
</reference>
<dbReference type="UniPathway" id="UPA00196"/>
<dbReference type="Gene3D" id="3.40.50.10320">
    <property type="entry name" value="LmbE-like"/>
    <property type="match status" value="1"/>
</dbReference>
<organism evidence="4">
    <name type="scientific">Photinus pyralis</name>
    <name type="common">Common eastern firefly</name>
    <name type="synonym">Lampyris pyralis</name>
    <dbReference type="NCBI Taxonomy" id="7054"/>
    <lineage>
        <taxon>Eukaryota</taxon>
        <taxon>Metazoa</taxon>
        <taxon>Ecdysozoa</taxon>
        <taxon>Arthropoda</taxon>
        <taxon>Hexapoda</taxon>
        <taxon>Insecta</taxon>
        <taxon>Pterygota</taxon>
        <taxon>Neoptera</taxon>
        <taxon>Endopterygota</taxon>
        <taxon>Coleoptera</taxon>
        <taxon>Polyphaga</taxon>
        <taxon>Elateriformia</taxon>
        <taxon>Elateroidea</taxon>
        <taxon>Lampyridae</taxon>
        <taxon>Lampyrinae</taxon>
        <taxon>Photinus</taxon>
    </lineage>
</organism>
<evidence type="ECO:0000256" key="2">
    <source>
        <dbReference type="ARBA" id="ARBA00012176"/>
    </source>
</evidence>
<dbReference type="GO" id="GO:0016020">
    <property type="term" value="C:membrane"/>
    <property type="evidence" value="ECO:0007669"/>
    <property type="project" value="GOC"/>
</dbReference>
<keyword evidence="3" id="KW-0472">Membrane</keyword>
<dbReference type="GO" id="GO:0005783">
    <property type="term" value="C:endoplasmic reticulum"/>
    <property type="evidence" value="ECO:0007669"/>
    <property type="project" value="TreeGrafter"/>
</dbReference>